<dbReference type="RefSeq" id="WP_091961668.1">
    <property type="nucleotide sequence ID" value="NZ_FOLH01000003.1"/>
</dbReference>
<keyword evidence="1" id="KW-0210">Decarboxylase</keyword>
<dbReference type="PANTHER" id="PTHR42818">
    <property type="entry name" value="SULFOPYRUVATE DECARBOXYLASE SUBUNIT ALPHA"/>
    <property type="match status" value="1"/>
</dbReference>
<keyword evidence="6" id="KW-0670">Pyruvate</keyword>
<dbReference type="Pfam" id="PF02776">
    <property type="entry name" value="TPP_enzyme_N"/>
    <property type="match status" value="1"/>
</dbReference>
<dbReference type="InterPro" id="IPR017684">
    <property type="entry name" value="Phosphono-pyrv_decarboxylase"/>
</dbReference>
<dbReference type="Proteomes" id="UP000199058">
    <property type="component" value="Unassembled WGS sequence"/>
</dbReference>
<reference evidence="6 7" key="1">
    <citation type="submission" date="2016-10" db="EMBL/GenBank/DDBJ databases">
        <authorList>
            <person name="de Groot N.N."/>
        </authorList>
    </citation>
    <scope>NUCLEOTIDE SEQUENCE [LARGE SCALE GENOMIC DNA]</scope>
    <source>
        <strain evidence="6 7">DSM 18438</strain>
    </source>
</reference>
<feature type="domain" description="Thiamine pyrophosphate enzyme N-terminal TPP-binding" evidence="5">
    <location>
        <begin position="5"/>
        <end position="114"/>
    </location>
</feature>
<evidence type="ECO:0000256" key="1">
    <source>
        <dbReference type="ARBA" id="ARBA00022793"/>
    </source>
</evidence>
<sequence>MIAPDQFYTAMKAAGIQLFAGVPDSLLSSLCAYIDDHSQPGEHIITANEGNAIALAAGYHLSSGRYAAVYMQNSGLGNTINPLTSLTDPEVYRIPMLLIIGWRGEPGVKDEPQHIKQGRVTPGQLDLLEIPYLILDADSDGLKVLEQAIEIMKTTGAPVALMVRKDTFTKYKTRRQTSMQSSMKREEALRCLLALTGDDLIVSTTGKTSREVFELRVERHESQRDFLTVGAMGHTASIALGVALGNPSKRVICIDGDGSALMHLGALPIIGSQKPANLIHVLLNNAAHESVGGQPTIADQMDFAAISKACGYNAYAKASNEEELTQAWQQLSQQAGPVLLEVCITTGSRDDLGRPTSTPEENKLAFMKVAKS</sequence>
<evidence type="ECO:0000259" key="4">
    <source>
        <dbReference type="Pfam" id="PF02775"/>
    </source>
</evidence>
<dbReference type="GO" id="GO:0032923">
    <property type="term" value="P:organic phosphonate biosynthetic process"/>
    <property type="evidence" value="ECO:0007669"/>
    <property type="project" value="InterPro"/>
</dbReference>
<organism evidence="6 7">
    <name type="scientific">Marinospirillum celere</name>
    <dbReference type="NCBI Taxonomy" id="1122252"/>
    <lineage>
        <taxon>Bacteria</taxon>
        <taxon>Pseudomonadati</taxon>
        <taxon>Pseudomonadota</taxon>
        <taxon>Gammaproteobacteria</taxon>
        <taxon>Oceanospirillales</taxon>
        <taxon>Oceanospirillaceae</taxon>
        <taxon>Marinospirillum</taxon>
    </lineage>
</organism>
<dbReference type="SUPFAM" id="SSF52518">
    <property type="entry name" value="Thiamin diphosphate-binding fold (THDP-binding)"/>
    <property type="match status" value="2"/>
</dbReference>
<dbReference type="GO" id="GO:0033980">
    <property type="term" value="F:phosphonopyruvate decarboxylase activity"/>
    <property type="evidence" value="ECO:0007669"/>
    <property type="project" value="InterPro"/>
</dbReference>
<evidence type="ECO:0000256" key="2">
    <source>
        <dbReference type="ARBA" id="ARBA00023052"/>
    </source>
</evidence>
<proteinExistence type="predicted"/>
<dbReference type="PANTHER" id="PTHR42818:SF1">
    <property type="entry name" value="SULFOPYRUVATE DECARBOXYLASE"/>
    <property type="match status" value="1"/>
</dbReference>
<keyword evidence="2" id="KW-0786">Thiamine pyrophosphate</keyword>
<dbReference type="NCBIfam" id="TIGR03297">
    <property type="entry name" value="Ppyr-DeCO2ase"/>
    <property type="match status" value="1"/>
</dbReference>
<dbReference type="PROSITE" id="PS00187">
    <property type="entry name" value="TPP_ENZYMES"/>
    <property type="match status" value="1"/>
</dbReference>
<dbReference type="InterPro" id="IPR012001">
    <property type="entry name" value="Thiamin_PyroP_enz_TPP-bd_dom"/>
</dbReference>
<dbReference type="EMBL" id="FOLH01000003">
    <property type="protein sequence ID" value="SFC13978.1"/>
    <property type="molecule type" value="Genomic_DNA"/>
</dbReference>
<dbReference type="FunFam" id="3.40.50.970:FF:000100">
    <property type="entry name" value="Putative phosphonopyruvate decarboxylase"/>
    <property type="match status" value="1"/>
</dbReference>
<dbReference type="CDD" id="cd07035">
    <property type="entry name" value="TPP_PYR_POX_like"/>
    <property type="match status" value="1"/>
</dbReference>
<evidence type="ECO:0000259" key="5">
    <source>
        <dbReference type="Pfam" id="PF02776"/>
    </source>
</evidence>
<dbReference type="GO" id="GO:0030976">
    <property type="term" value="F:thiamine pyrophosphate binding"/>
    <property type="evidence" value="ECO:0007669"/>
    <property type="project" value="InterPro"/>
</dbReference>
<dbReference type="AlphaFoldDB" id="A0A1I1GVU7"/>
<keyword evidence="7" id="KW-1185">Reference proteome</keyword>
<dbReference type="Gene3D" id="3.40.50.970">
    <property type="match status" value="2"/>
</dbReference>
<gene>
    <name evidence="6" type="ORF">SAMN05660443_1580</name>
</gene>
<dbReference type="Pfam" id="PF02775">
    <property type="entry name" value="TPP_enzyme_C"/>
    <property type="match status" value="1"/>
</dbReference>
<protein>
    <submittedName>
        <fullName evidence="6">Phosphonopyruvate decarboxylase</fullName>
    </submittedName>
</protein>
<dbReference type="InterPro" id="IPR000399">
    <property type="entry name" value="TPP-bd_CS"/>
</dbReference>
<dbReference type="InterPro" id="IPR011766">
    <property type="entry name" value="TPP_enzyme_TPP-bd"/>
</dbReference>
<keyword evidence="3" id="KW-0456">Lyase</keyword>
<dbReference type="InterPro" id="IPR029061">
    <property type="entry name" value="THDP-binding"/>
</dbReference>
<dbReference type="CDD" id="cd03371">
    <property type="entry name" value="TPP_PpyrDC"/>
    <property type="match status" value="1"/>
</dbReference>
<dbReference type="InterPro" id="IPR051818">
    <property type="entry name" value="TPP_dependent_decarboxylase"/>
</dbReference>
<dbReference type="STRING" id="1122252.SAMN05660443_1580"/>
<evidence type="ECO:0000313" key="6">
    <source>
        <dbReference type="EMBL" id="SFC13978.1"/>
    </source>
</evidence>
<evidence type="ECO:0000256" key="3">
    <source>
        <dbReference type="ARBA" id="ARBA00023239"/>
    </source>
</evidence>
<accession>A0A1I1GVU7</accession>
<feature type="domain" description="Thiamine pyrophosphate enzyme TPP-binding" evidence="4">
    <location>
        <begin position="222"/>
        <end position="342"/>
    </location>
</feature>
<dbReference type="GO" id="GO:0000287">
    <property type="term" value="F:magnesium ion binding"/>
    <property type="evidence" value="ECO:0007669"/>
    <property type="project" value="InterPro"/>
</dbReference>
<evidence type="ECO:0000313" key="7">
    <source>
        <dbReference type="Proteomes" id="UP000199058"/>
    </source>
</evidence>
<name>A0A1I1GVU7_9GAMM</name>
<dbReference type="OrthoDB" id="9785953at2"/>